<dbReference type="RefSeq" id="WP_091483153.1">
    <property type="nucleotide sequence ID" value="NZ_FOTR01000003.1"/>
</dbReference>
<accession>A0A1I4K9H0</accession>
<gene>
    <name evidence="1" type="ORF">SAMN04487943_103440</name>
</gene>
<name>A0A1I4K9H0_9BACI</name>
<reference evidence="2" key="1">
    <citation type="submission" date="2016-10" db="EMBL/GenBank/DDBJ databases">
        <authorList>
            <person name="Varghese N."/>
            <person name="Submissions S."/>
        </authorList>
    </citation>
    <scope>NUCLEOTIDE SEQUENCE [LARGE SCALE GENOMIC DNA]</scope>
    <source>
        <strain evidence="2">CGMCC 1.4250</strain>
    </source>
</reference>
<protein>
    <submittedName>
        <fullName evidence="1">Uncharacterized protein</fullName>
    </submittedName>
</protein>
<proteinExistence type="predicted"/>
<evidence type="ECO:0000313" key="2">
    <source>
        <dbReference type="Proteomes" id="UP000198565"/>
    </source>
</evidence>
<dbReference type="Proteomes" id="UP000198565">
    <property type="component" value="Unassembled WGS sequence"/>
</dbReference>
<organism evidence="1 2">
    <name type="scientific">Gracilibacillus orientalis</name>
    <dbReference type="NCBI Taxonomy" id="334253"/>
    <lineage>
        <taxon>Bacteria</taxon>
        <taxon>Bacillati</taxon>
        <taxon>Bacillota</taxon>
        <taxon>Bacilli</taxon>
        <taxon>Bacillales</taxon>
        <taxon>Bacillaceae</taxon>
        <taxon>Gracilibacillus</taxon>
    </lineage>
</organism>
<sequence>MTTEVETNQTESFKQALQVMEDAVPYAKKMYQADVLQAAARLMDEQDGMAMLYQHADRFDKAGIFEGGPWAEPSHLEPRLVTGSLMDSGMTSIVEILSELRMAAIAKGKYKHEVVTQDAAKHFLDEVMALNVDILFPEETEAARIEGKQKEKNRAEKLFQFLADKLSLASISGKILEEIDDLVAQHPIMVNRIVSMIKDAKKLLKQTIEEQEKRAIKRYVNALSGPTKKSKKYQEPCEYRKQLKEMSDQELEEEAKTFAKCMRETGLVSKHHAVLTRYLNRHNQKLLPVAMQLNKKGNANLEEHIDIVSDLITVAIHLPMRQSLYGLACMLERGVLSSTPVIPGLKRLIELDLKPEVRKVLLNSINDNEGITANDIMIAGVISVLGQPLGIGQGMNPTCQTARGISLWSLHAPGYLLELIPRAARDGDIDVQFEGQTIHSKNLHQGLVQDLHEELDPVSLILVPHLDRIYGELVRRSEFRGDDVHKWVNPAFYGDWISRGFSSTIDPLTGSVADYPGFVRLFYATHHPDYNNGYELIYPNPVGIFITNSFGNLLGLHAVSIQRVARNSDGKYRIYFYNPNNDSAQVWGQGITPTVKGHGEFPGESSLPFHEFIARLYAFHYNPYEQGDAYAVDNKYVEKVEKLARESWGQKYTWVQL</sequence>
<dbReference type="AlphaFoldDB" id="A0A1I4K9H0"/>
<dbReference type="STRING" id="334253.SAMN04487943_103440"/>
<keyword evidence="2" id="KW-1185">Reference proteome</keyword>
<dbReference type="OrthoDB" id="3893742at2"/>
<evidence type="ECO:0000313" key="1">
    <source>
        <dbReference type="EMBL" id="SFL75418.1"/>
    </source>
</evidence>
<dbReference type="EMBL" id="FOTR01000003">
    <property type="protein sequence ID" value="SFL75418.1"/>
    <property type="molecule type" value="Genomic_DNA"/>
</dbReference>